<name>C5KGA6_PERM5</name>
<organism evidence="3">
    <name type="scientific">Perkinsus marinus (strain ATCC 50983 / TXsc)</name>
    <dbReference type="NCBI Taxonomy" id="423536"/>
    <lineage>
        <taxon>Eukaryota</taxon>
        <taxon>Sar</taxon>
        <taxon>Alveolata</taxon>
        <taxon>Perkinsozoa</taxon>
        <taxon>Perkinsea</taxon>
        <taxon>Perkinsida</taxon>
        <taxon>Perkinsidae</taxon>
        <taxon>Perkinsus</taxon>
    </lineage>
</organism>
<feature type="region of interest" description="Disordered" evidence="1">
    <location>
        <begin position="1"/>
        <end position="27"/>
    </location>
</feature>
<evidence type="ECO:0000256" key="1">
    <source>
        <dbReference type="SAM" id="MobiDB-lite"/>
    </source>
</evidence>
<evidence type="ECO:0000313" key="2">
    <source>
        <dbReference type="EMBL" id="EER16462.1"/>
    </source>
</evidence>
<accession>C5KGA6</accession>
<evidence type="ECO:0000313" key="3">
    <source>
        <dbReference type="Proteomes" id="UP000007800"/>
    </source>
</evidence>
<dbReference type="RefSeq" id="XP_002784666.1">
    <property type="nucleotide sequence ID" value="XM_002784620.1"/>
</dbReference>
<dbReference type="Proteomes" id="UP000007800">
    <property type="component" value="Unassembled WGS sequence"/>
</dbReference>
<dbReference type="InParanoid" id="C5KGA6"/>
<sequence length="342" mass="37642">MTETSVTSSGGEGGKTDKDQQHGAPPGILVSQTSSALFSAALRDAARSTLGNEGFSIHSPALENLFFIGTNGSKLGVSLSGFSSAWNLPPHHEAYYDATLWNAIKPKTGTVSPRFTYERFTRTLSLSLSECVGNTAPIRLYAYCGFLPRPIADTIKTALLSKVSPDGTAVDGNSDVLVWRQIQKITFKPKDEIPADELRVLYQRYVDSCQGILNKADAQLKEVQELELPNLRHPLNLLKQWHLYHKLSSTEIVWLASHPSGVILTWATRRLLYGALLRATPLFHDSDIGFAEFIDKLEHSAQGDPDTFLTALSKLAKRGGYSSIDKFLKLKGRQQQRTGSSH</sequence>
<protein>
    <submittedName>
        <fullName evidence="2">Uncharacterized protein</fullName>
    </submittedName>
</protein>
<dbReference type="AlphaFoldDB" id="C5KGA6"/>
<reference evidence="2 3" key="1">
    <citation type="submission" date="2008-07" db="EMBL/GenBank/DDBJ databases">
        <authorList>
            <person name="El-Sayed N."/>
            <person name="Caler E."/>
            <person name="Inman J."/>
            <person name="Amedeo P."/>
            <person name="Hass B."/>
            <person name="Wortman J."/>
        </authorList>
    </citation>
    <scope>NUCLEOTIDE SEQUENCE [LARGE SCALE GENOMIC DNA]</scope>
    <source>
        <strain evidence="3">ATCC 50983 / TXsc</strain>
    </source>
</reference>
<dbReference type="EMBL" id="GG672918">
    <property type="protein sequence ID" value="EER16462.1"/>
    <property type="molecule type" value="Genomic_DNA"/>
</dbReference>
<gene>
    <name evidence="2" type="ORF">Pmar_PMAR021060</name>
</gene>
<proteinExistence type="predicted"/>
<dbReference type="GeneID" id="9063537"/>
<keyword evidence="3" id="KW-1185">Reference proteome</keyword>